<dbReference type="EMBL" id="KQ947417">
    <property type="protein sequence ID" value="KUJ15644.1"/>
    <property type="molecule type" value="Genomic_DNA"/>
</dbReference>
<feature type="region of interest" description="Disordered" evidence="1">
    <location>
        <begin position="19"/>
        <end position="43"/>
    </location>
</feature>
<feature type="compositionally biased region" description="Polar residues" evidence="1">
    <location>
        <begin position="22"/>
        <end position="34"/>
    </location>
</feature>
<evidence type="ECO:0000256" key="1">
    <source>
        <dbReference type="SAM" id="MobiDB-lite"/>
    </source>
</evidence>
<dbReference type="KEGG" id="psco:LY89DRAFT_719371"/>
<sequence length="281" mass="32486">MCSLTLAETKTTTVPELDSAITPGSKSTTANTENALARAPRHGQNERWRKLFHNLPTELHMNIIAQMDQDPVTQVCLGLTSRYFYAVYHMVRDVFRTDGTKFYPIKWWPLDLRMQISECNQYMYRGWYNSIFHESPPSIQWGKPLGKLLEGENIWGDLKNCASCAKYKPDEAFTTSDYEKAIAAKETDWKGIVEKICEGSVGNVCRRCRAQIILIHIEKREEWRENQIVEEERTSLGLRKLDWEALIVDGDPLRAKLTLQEFLEVVGGYETWEEVFEKLGI</sequence>
<keyword evidence="3" id="KW-1185">Reference proteome</keyword>
<evidence type="ECO:0000313" key="2">
    <source>
        <dbReference type="EMBL" id="KUJ15644.1"/>
    </source>
</evidence>
<dbReference type="Proteomes" id="UP000070700">
    <property type="component" value="Unassembled WGS sequence"/>
</dbReference>
<evidence type="ECO:0008006" key="4">
    <source>
        <dbReference type="Google" id="ProtNLM"/>
    </source>
</evidence>
<reference evidence="2 3" key="1">
    <citation type="submission" date="2015-10" db="EMBL/GenBank/DDBJ databases">
        <title>Full genome of DAOMC 229536 Phialocephala scopiformis, a fungal endophyte of spruce producing the potent anti-insectan compound rugulosin.</title>
        <authorList>
            <consortium name="DOE Joint Genome Institute"/>
            <person name="Walker A.K."/>
            <person name="Frasz S.L."/>
            <person name="Seifert K.A."/>
            <person name="Miller J.D."/>
            <person name="Mondo S.J."/>
            <person name="Labutti K."/>
            <person name="Lipzen A."/>
            <person name="Dockter R."/>
            <person name="Kennedy M."/>
            <person name="Grigoriev I.V."/>
            <person name="Spatafora J.W."/>
        </authorList>
    </citation>
    <scope>NUCLEOTIDE SEQUENCE [LARGE SCALE GENOMIC DNA]</scope>
    <source>
        <strain evidence="2 3">CBS 120377</strain>
    </source>
</reference>
<dbReference type="AlphaFoldDB" id="A0A194X6E9"/>
<gene>
    <name evidence="2" type="ORF">LY89DRAFT_719371</name>
</gene>
<proteinExistence type="predicted"/>
<dbReference type="InParanoid" id="A0A194X6E9"/>
<accession>A0A194X6E9</accession>
<organism evidence="2 3">
    <name type="scientific">Mollisia scopiformis</name>
    <name type="common">Conifer needle endophyte fungus</name>
    <name type="synonym">Phialocephala scopiformis</name>
    <dbReference type="NCBI Taxonomy" id="149040"/>
    <lineage>
        <taxon>Eukaryota</taxon>
        <taxon>Fungi</taxon>
        <taxon>Dikarya</taxon>
        <taxon>Ascomycota</taxon>
        <taxon>Pezizomycotina</taxon>
        <taxon>Leotiomycetes</taxon>
        <taxon>Helotiales</taxon>
        <taxon>Mollisiaceae</taxon>
        <taxon>Mollisia</taxon>
    </lineage>
</organism>
<evidence type="ECO:0000313" key="3">
    <source>
        <dbReference type="Proteomes" id="UP000070700"/>
    </source>
</evidence>
<dbReference type="RefSeq" id="XP_018069999.1">
    <property type="nucleotide sequence ID" value="XM_018218492.1"/>
</dbReference>
<dbReference type="GeneID" id="28828218"/>
<name>A0A194X6E9_MOLSC</name>
<protein>
    <recommendedName>
        <fullName evidence="4">F-box domain-containing protein</fullName>
    </recommendedName>
</protein>
<dbReference type="OrthoDB" id="3507865at2759"/>